<keyword evidence="5 10" id="KW-0067">ATP-binding</keyword>
<keyword evidence="2 10" id="KW-0436">Ligase</keyword>
<comment type="similarity">
    <text evidence="10">Belongs to the MurCDEF family. MurF subfamily.</text>
</comment>
<dbReference type="AlphaFoldDB" id="A0A388SCD7"/>
<feature type="binding site" evidence="10">
    <location>
        <begin position="111"/>
        <end position="117"/>
    </location>
    <ligand>
        <name>ATP</name>
        <dbReference type="ChEBI" id="CHEBI:30616"/>
    </ligand>
</feature>
<dbReference type="InterPro" id="IPR013221">
    <property type="entry name" value="Mur_ligase_cen"/>
</dbReference>
<evidence type="ECO:0000256" key="8">
    <source>
        <dbReference type="ARBA" id="ARBA00023306"/>
    </source>
</evidence>
<dbReference type="Pfam" id="PF08245">
    <property type="entry name" value="Mur_ligase_M"/>
    <property type="match status" value="1"/>
</dbReference>
<evidence type="ECO:0000256" key="5">
    <source>
        <dbReference type="ARBA" id="ARBA00022840"/>
    </source>
</evidence>
<comment type="function">
    <text evidence="10 11">Involved in cell wall formation. Catalyzes the final step in the synthesis of UDP-N-acetylmuramoyl-pentapeptide, the precursor of murein.</text>
</comment>
<dbReference type="PANTHER" id="PTHR43024:SF1">
    <property type="entry name" value="UDP-N-ACETYLMURAMOYL-TRIPEPTIDE--D-ALANYL-D-ALANINE LIGASE"/>
    <property type="match status" value="1"/>
</dbReference>
<dbReference type="Gene3D" id="3.40.1390.10">
    <property type="entry name" value="MurE/MurF, N-terminal domain"/>
    <property type="match status" value="1"/>
</dbReference>
<dbReference type="InterPro" id="IPR036615">
    <property type="entry name" value="Mur_ligase_C_dom_sf"/>
</dbReference>
<evidence type="ECO:0000256" key="7">
    <source>
        <dbReference type="ARBA" id="ARBA00022984"/>
    </source>
</evidence>
<evidence type="ECO:0000256" key="11">
    <source>
        <dbReference type="RuleBase" id="RU004136"/>
    </source>
</evidence>
<dbReference type="GO" id="GO:0009252">
    <property type="term" value="P:peptidoglycan biosynthetic process"/>
    <property type="evidence" value="ECO:0007669"/>
    <property type="project" value="UniProtKB-UniRule"/>
</dbReference>
<dbReference type="GO" id="GO:0005737">
    <property type="term" value="C:cytoplasm"/>
    <property type="evidence" value="ECO:0007669"/>
    <property type="project" value="UniProtKB-SubCell"/>
</dbReference>
<feature type="domain" description="Mur ligase central" evidence="14">
    <location>
        <begin position="109"/>
        <end position="300"/>
    </location>
</feature>
<dbReference type="InterPro" id="IPR000713">
    <property type="entry name" value="Mur_ligase_N"/>
</dbReference>
<dbReference type="Pfam" id="PF02875">
    <property type="entry name" value="Mur_ligase_C"/>
    <property type="match status" value="1"/>
</dbReference>
<dbReference type="Proteomes" id="UP000266091">
    <property type="component" value="Unassembled WGS sequence"/>
</dbReference>
<dbReference type="Pfam" id="PF01225">
    <property type="entry name" value="Mur_ligase"/>
    <property type="match status" value="1"/>
</dbReference>
<evidence type="ECO:0000256" key="10">
    <source>
        <dbReference type="HAMAP-Rule" id="MF_02019"/>
    </source>
</evidence>
<feature type="domain" description="Mur ligase C-terminal" evidence="13">
    <location>
        <begin position="333"/>
        <end position="442"/>
    </location>
</feature>
<evidence type="ECO:0000256" key="3">
    <source>
        <dbReference type="ARBA" id="ARBA00022618"/>
    </source>
</evidence>
<dbReference type="InterPro" id="IPR051046">
    <property type="entry name" value="MurCDEF_CellWall_CoF430Synth"/>
</dbReference>
<protein>
    <recommendedName>
        <fullName evidence="10 11">UDP-N-acetylmuramoyl-tripeptide--D-alanyl-D-alanine ligase</fullName>
        <ecNumber evidence="10 11">6.3.2.10</ecNumber>
    </recommendedName>
    <alternativeName>
        <fullName evidence="10">D-alanyl-D-alanine-adding enzyme</fullName>
    </alternativeName>
</protein>
<proteinExistence type="inferred from homology"/>
<dbReference type="SUPFAM" id="SSF53244">
    <property type="entry name" value="MurD-like peptide ligases, peptide-binding domain"/>
    <property type="match status" value="1"/>
</dbReference>
<sequence>MTFITTAGWVAQAVKGAVLHGDADTGIARVCTDARKTEPGDLFVGLRGERFDGTDFAADAAARGASAVMVSRLIEGINAVQIVVPDVNQAFCESAAAWRQRFSIPVISVSGSNGKTTTTQMIASILREAYGRDGYLSTEGNFNNSVGVPITLWRLRDGMKAAVVESGMSHRGEMAELAAMIRPTVAVITNAQREHQEFLPSVEATAEENADSIKALPADGVAVYPADDACAPIWEKASEHCRRRTYATQPGVSADLTAEVMTLGGTTEVRIHAAEGSAMTRLDIGGAHNGHNAAAAAAAAFSAGVKFDAVIQGLQAFKPVARRGVRHQLRPELLLIDDTYNANPDSMRAGIDVLTSSRGPLVLIAGDMGEVGTRGAEFHQEIGLYAKEKGVGTLLACGDLMQNACSAFGSGARHYADLDTLCREAAETVRGMEAGTVLVKASNFMHFDRVVKAVLEALSDAAVSE</sequence>
<comment type="subcellular location">
    <subcellularLocation>
        <location evidence="10 11">Cytoplasm</location>
    </subcellularLocation>
</comment>
<dbReference type="GO" id="GO:0005524">
    <property type="term" value="F:ATP binding"/>
    <property type="evidence" value="ECO:0007669"/>
    <property type="project" value="UniProtKB-UniRule"/>
</dbReference>
<evidence type="ECO:0000259" key="14">
    <source>
        <dbReference type="Pfam" id="PF08245"/>
    </source>
</evidence>
<gene>
    <name evidence="10 15" type="primary">murF</name>
    <name evidence="15" type="ORF">MESMUL_04340</name>
</gene>
<dbReference type="NCBIfam" id="TIGR01143">
    <property type="entry name" value="murF"/>
    <property type="match status" value="1"/>
</dbReference>
<evidence type="ECO:0000256" key="1">
    <source>
        <dbReference type="ARBA" id="ARBA00022490"/>
    </source>
</evidence>
<keyword evidence="8 10" id="KW-0131">Cell cycle</keyword>
<comment type="caution">
    <text evidence="15">The sequence shown here is derived from an EMBL/GenBank/DDBJ whole genome shotgun (WGS) entry which is preliminary data.</text>
</comment>
<evidence type="ECO:0000256" key="2">
    <source>
        <dbReference type="ARBA" id="ARBA00022598"/>
    </source>
</evidence>
<feature type="domain" description="Mur ligase N-terminal catalytic" evidence="12">
    <location>
        <begin position="28"/>
        <end position="74"/>
    </location>
</feature>
<dbReference type="GO" id="GO:0008360">
    <property type="term" value="P:regulation of cell shape"/>
    <property type="evidence" value="ECO:0007669"/>
    <property type="project" value="UniProtKB-KW"/>
</dbReference>
<dbReference type="Gene3D" id="3.40.1190.10">
    <property type="entry name" value="Mur-like, catalytic domain"/>
    <property type="match status" value="1"/>
</dbReference>
<reference evidence="15 16" key="1">
    <citation type="journal article" date="2018" name="Int. J. Syst. Evol. Microbiol.">
        <title>Mesosutterella multiformis gen. nov., sp. nov., a member of the family Sutterellaceae and Sutterella megalosphaeroides sp. nov., isolated from human faeces.</title>
        <authorList>
            <person name="Sakamoto M."/>
            <person name="Ikeyama N."/>
            <person name="Kunihiro T."/>
            <person name="Iino T."/>
            <person name="Yuki M."/>
            <person name="Ohkuma M."/>
        </authorList>
    </citation>
    <scope>NUCLEOTIDE SEQUENCE [LARGE SCALE GENOMIC DNA]</scope>
    <source>
        <strain evidence="15 16">4NBBH2</strain>
    </source>
</reference>
<evidence type="ECO:0000256" key="9">
    <source>
        <dbReference type="ARBA" id="ARBA00023316"/>
    </source>
</evidence>
<dbReference type="SUPFAM" id="SSF53623">
    <property type="entry name" value="MurD-like peptide ligases, catalytic domain"/>
    <property type="match status" value="1"/>
</dbReference>
<dbReference type="GO" id="GO:0051301">
    <property type="term" value="P:cell division"/>
    <property type="evidence" value="ECO:0007669"/>
    <property type="project" value="UniProtKB-KW"/>
</dbReference>
<keyword evidence="16" id="KW-1185">Reference proteome</keyword>
<comment type="pathway">
    <text evidence="10 11">Cell wall biogenesis; peptidoglycan biosynthesis.</text>
</comment>
<accession>A0A388SCD7</accession>
<dbReference type="EMBL" id="BGZJ01000001">
    <property type="protein sequence ID" value="GBO93080.1"/>
    <property type="molecule type" value="Genomic_DNA"/>
</dbReference>
<dbReference type="HAMAP" id="MF_02019">
    <property type="entry name" value="MurF"/>
    <property type="match status" value="1"/>
</dbReference>
<dbReference type="OrthoDB" id="9800958at2"/>
<dbReference type="UniPathway" id="UPA00219"/>
<dbReference type="InterPro" id="IPR036565">
    <property type="entry name" value="Mur-like_cat_sf"/>
</dbReference>
<evidence type="ECO:0000313" key="16">
    <source>
        <dbReference type="Proteomes" id="UP000266091"/>
    </source>
</evidence>
<evidence type="ECO:0000256" key="6">
    <source>
        <dbReference type="ARBA" id="ARBA00022960"/>
    </source>
</evidence>
<evidence type="ECO:0000256" key="4">
    <source>
        <dbReference type="ARBA" id="ARBA00022741"/>
    </source>
</evidence>
<name>A0A388SCD7_9BURK</name>
<dbReference type="InterPro" id="IPR005863">
    <property type="entry name" value="UDP-N-AcMur_synth"/>
</dbReference>
<evidence type="ECO:0000313" key="15">
    <source>
        <dbReference type="EMBL" id="GBO93080.1"/>
    </source>
</evidence>
<evidence type="ECO:0000259" key="12">
    <source>
        <dbReference type="Pfam" id="PF01225"/>
    </source>
</evidence>
<keyword evidence="4 10" id="KW-0547">Nucleotide-binding</keyword>
<dbReference type="PANTHER" id="PTHR43024">
    <property type="entry name" value="UDP-N-ACETYLMURAMOYL-TRIPEPTIDE--D-ALANYL-D-ALANINE LIGASE"/>
    <property type="match status" value="1"/>
</dbReference>
<dbReference type="EC" id="6.3.2.10" evidence="10 11"/>
<keyword evidence="3 10" id="KW-0132">Cell division</keyword>
<dbReference type="GO" id="GO:0047480">
    <property type="term" value="F:UDP-N-acetylmuramoyl-tripeptide-D-alanyl-D-alanine ligase activity"/>
    <property type="evidence" value="ECO:0007669"/>
    <property type="project" value="UniProtKB-UniRule"/>
</dbReference>
<dbReference type="GO" id="GO:0008766">
    <property type="term" value="F:UDP-N-acetylmuramoylalanyl-D-glutamyl-2,6-diaminopimelate-D-alanyl-D-alanine ligase activity"/>
    <property type="evidence" value="ECO:0007669"/>
    <property type="project" value="RHEA"/>
</dbReference>
<keyword evidence="6 10" id="KW-0133">Cell shape</keyword>
<keyword evidence="1 10" id="KW-0963">Cytoplasm</keyword>
<dbReference type="Gene3D" id="3.90.190.20">
    <property type="entry name" value="Mur ligase, C-terminal domain"/>
    <property type="match status" value="1"/>
</dbReference>
<dbReference type="InterPro" id="IPR035911">
    <property type="entry name" value="MurE/MurF_N"/>
</dbReference>
<comment type="catalytic activity">
    <reaction evidence="10 11">
        <text>D-alanyl-D-alanine + UDP-N-acetyl-alpha-D-muramoyl-L-alanyl-gamma-D-glutamyl-meso-2,6-diaminopimelate + ATP = UDP-N-acetyl-alpha-D-muramoyl-L-alanyl-gamma-D-glutamyl-meso-2,6-diaminopimeloyl-D-alanyl-D-alanine + ADP + phosphate + H(+)</text>
        <dbReference type="Rhea" id="RHEA:28374"/>
        <dbReference type="ChEBI" id="CHEBI:15378"/>
        <dbReference type="ChEBI" id="CHEBI:30616"/>
        <dbReference type="ChEBI" id="CHEBI:43474"/>
        <dbReference type="ChEBI" id="CHEBI:57822"/>
        <dbReference type="ChEBI" id="CHEBI:61386"/>
        <dbReference type="ChEBI" id="CHEBI:83905"/>
        <dbReference type="ChEBI" id="CHEBI:456216"/>
        <dbReference type="EC" id="6.3.2.10"/>
    </reaction>
</comment>
<dbReference type="InterPro" id="IPR004101">
    <property type="entry name" value="Mur_ligase_C"/>
</dbReference>
<organism evidence="15 16">
    <name type="scientific">Mesosutterella multiformis</name>
    <dbReference type="NCBI Taxonomy" id="2259133"/>
    <lineage>
        <taxon>Bacteria</taxon>
        <taxon>Pseudomonadati</taxon>
        <taxon>Pseudomonadota</taxon>
        <taxon>Betaproteobacteria</taxon>
        <taxon>Burkholderiales</taxon>
        <taxon>Sutterellaceae</taxon>
        <taxon>Mesosutterella</taxon>
    </lineage>
</organism>
<keyword evidence="7 10" id="KW-0573">Peptidoglycan synthesis</keyword>
<dbReference type="RefSeq" id="WP_116269543.1">
    <property type="nucleotide sequence ID" value="NZ_BGZJ01000001.1"/>
</dbReference>
<dbReference type="SUPFAM" id="SSF63418">
    <property type="entry name" value="MurE/MurF N-terminal domain"/>
    <property type="match status" value="1"/>
</dbReference>
<evidence type="ECO:0000259" key="13">
    <source>
        <dbReference type="Pfam" id="PF02875"/>
    </source>
</evidence>
<keyword evidence="9 10" id="KW-0961">Cell wall biogenesis/degradation</keyword>
<dbReference type="GO" id="GO:0071555">
    <property type="term" value="P:cell wall organization"/>
    <property type="evidence" value="ECO:0007669"/>
    <property type="project" value="UniProtKB-KW"/>
</dbReference>